<comment type="caution">
    <text evidence="1">The sequence shown here is derived from an EMBL/GenBank/DDBJ whole genome shotgun (WGS) entry which is preliminary data.</text>
</comment>
<evidence type="ECO:0000313" key="2">
    <source>
        <dbReference type="Proteomes" id="UP000799755"/>
    </source>
</evidence>
<accession>A0ACB6QQL6</accession>
<sequence length="867" mass="97113">MPWSCPSVPFSPSPDGNTTAVEKMPGTPCLILILVPLLSPNKGKSYGFVLSKSTQSNPWHVTCILPSQLSLQRPDFHNFDTAQHILCEWVTVSIFSLSRHSPSPEPDSPPSRYLITQYTLPAFPICGEHIGCRKYSTTGQQGWAADHRHYYGPCEAERAAHWDGETLRPNKDGHRCLILVRPPFDTGMVESRYQRSGIFELNPSASLLYQPQSFPELFSEFKNPIPSICTLKQDLCSFTTFNHITMRPVAQLSLVASGIGALQVTRSLASRSFSRNHTSLKGQAAAVHTPPTPPPRPVSRRGTVLPSGGEVLEILGMNQFIDCEHLMVRHFFLCPSVATCSTSGGHPANISPLTVHTHPSTLRCLDLITHATPFRILLTTSECFINTSFFPCCHPSLNKPGWTNSSSCTIRTATDLLAFQLHNSSGWTCICHMFLTSNTHNHRNITPPHRPSQDYQMPGPTYPGILSIITACFPNRIGSRAGLLRRHDYRTSVHFIFLLSICIGGWRFGIWRKTASCLSFSLDEFLGVEGGRDLSYLRDAEMHVREHEWLLSLVRYHIFAYRSRSITSTQISQAISAERALDRRSHFCATPLLSPLSIQIQIQFLVSERIWSGANCRQENCCKLQALIQLFGLAMLILFFLSLPCICIAVQVLVTARRTQRKQAASNQSNQNDGFQSAGAYMCYLPAFIRIYKPAGEGSGYYWYIVLPRLKLLMRRVIPKGWYAQPLGHVCHDMRKPSREHTDTPLLVCSNDGIISPPFHSRPFDFPIRKCRNKSPSWPYTYHRHTLSANFTRPAIQTSARLCTPNPQVPQRYINQGRDGPTLHVQLFSATGRAKFGRGTVVSLILGRGLQLQFGSGFRDNGVQVVI</sequence>
<protein>
    <submittedName>
        <fullName evidence="1">Uncharacterized protein</fullName>
    </submittedName>
</protein>
<organism evidence="1 2">
    <name type="scientific">Lindgomyces ingoldianus</name>
    <dbReference type="NCBI Taxonomy" id="673940"/>
    <lineage>
        <taxon>Eukaryota</taxon>
        <taxon>Fungi</taxon>
        <taxon>Dikarya</taxon>
        <taxon>Ascomycota</taxon>
        <taxon>Pezizomycotina</taxon>
        <taxon>Dothideomycetes</taxon>
        <taxon>Pleosporomycetidae</taxon>
        <taxon>Pleosporales</taxon>
        <taxon>Lindgomycetaceae</taxon>
        <taxon>Lindgomyces</taxon>
    </lineage>
</organism>
<gene>
    <name evidence="1" type="ORF">BDR25DRAFT_357225</name>
</gene>
<reference evidence="1" key="1">
    <citation type="journal article" date="2020" name="Stud. Mycol.">
        <title>101 Dothideomycetes genomes: a test case for predicting lifestyles and emergence of pathogens.</title>
        <authorList>
            <person name="Haridas S."/>
            <person name="Albert R."/>
            <person name="Binder M."/>
            <person name="Bloem J."/>
            <person name="Labutti K."/>
            <person name="Salamov A."/>
            <person name="Andreopoulos B."/>
            <person name="Baker S."/>
            <person name="Barry K."/>
            <person name="Bills G."/>
            <person name="Bluhm B."/>
            <person name="Cannon C."/>
            <person name="Castanera R."/>
            <person name="Culley D."/>
            <person name="Daum C."/>
            <person name="Ezra D."/>
            <person name="Gonzalez J."/>
            <person name="Henrissat B."/>
            <person name="Kuo A."/>
            <person name="Liang C."/>
            <person name="Lipzen A."/>
            <person name="Lutzoni F."/>
            <person name="Magnuson J."/>
            <person name="Mondo S."/>
            <person name="Nolan M."/>
            <person name="Ohm R."/>
            <person name="Pangilinan J."/>
            <person name="Park H.-J."/>
            <person name="Ramirez L."/>
            <person name="Alfaro M."/>
            <person name="Sun H."/>
            <person name="Tritt A."/>
            <person name="Yoshinaga Y."/>
            <person name="Zwiers L.-H."/>
            <person name="Turgeon B."/>
            <person name="Goodwin S."/>
            <person name="Spatafora J."/>
            <person name="Crous P."/>
            <person name="Grigoriev I."/>
        </authorList>
    </citation>
    <scope>NUCLEOTIDE SEQUENCE</scope>
    <source>
        <strain evidence="1">ATCC 200398</strain>
    </source>
</reference>
<keyword evidence="2" id="KW-1185">Reference proteome</keyword>
<dbReference type="Proteomes" id="UP000799755">
    <property type="component" value="Unassembled WGS sequence"/>
</dbReference>
<proteinExistence type="predicted"/>
<evidence type="ECO:0000313" key="1">
    <source>
        <dbReference type="EMBL" id="KAF2468863.1"/>
    </source>
</evidence>
<name>A0ACB6QQL6_9PLEO</name>
<dbReference type="EMBL" id="MU003514">
    <property type="protein sequence ID" value="KAF2468863.1"/>
    <property type="molecule type" value="Genomic_DNA"/>
</dbReference>